<dbReference type="InterPro" id="IPR011761">
    <property type="entry name" value="ATP-grasp"/>
</dbReference>
<dbReference type="InterPro" id="IPR013815">
    <property type="entry name" value="ATP_grasp_subdomain_1"/>
</dbReference>
<dbReference type="SUPFAM" id="SSF56059">
    <property type="entry name" value="Glutathione synthetase ATP-binding domain-like"/>
    <property type="match status" value="1"/>
</dbReference>
<dbReference type="InterPro" id="IPR043938">
    <property type="entry name" value="Ligase_CoA_dom"/>
</dbReference>
<keyword evidence="1" id="KW-0547">Nucleotide-binding</keyword>
<organism evidence="3 4">
    <name type="scientific">Streptomyces hygroscopicus</name>
    <dbReference type="NCBI Taxonomy" id="1912"/>
    <lineage>
        <taxon>Bacteria</taxon>
        <taxon>Bacillati</taxon>
        <taxon>Actinomycetota</taxon>
        <taxon>Actinomycetes</taxon>
        <taxon>Kitasatosporales</taxon>
        <taxon>Streptomycetaceae</taxon>
        <taxon>Streptomyces</taxon>
        <taxon>Streptomyces violaceusniger group</taxon>
    </lineage>
</organism>
<dbReference type="Gene3D" id="3.40.50.720">
    <property type="entry name" value="NAD(P)-binding Rossmann-like Domain"/>
    <property type="match status" value="1"/>
</dbReference>
<evidence type="ECO:0000256" key="1">
    <source>
        <dbReference type="PROSITE-ProRule" id="PRU00409"/>
    </source>
</evidence>
<dbReference type="EMBL" id="BNEK01000005">
    <property type="protein sequence ID" value="GHJ32329.1"/>
    <property type="molecule type" value="Genomic_DNA"/>
</dbReference>
<dbReference type="Pfam" id="PF19045">
    <property type="entry name" value="Ligase_CoA_2"/>
    <property type="match status" value="1"/>
</dbReference>
<dbReference type="Pfam" id="PF13549">
    <property type="entry name" value="ATP-grasp_5"/>
    <property type="match status" value="1"/>
</dbReference>
<dbReference type="PANTHER" id="PTHR42793">
    <property type="entry name" value="COA BINDING DOMAIN CONTAINING PROTEIN"/>
    <property type="match status" value="1"/>
</dbReference>
<gene>
    <name evidence="3" type="ORF">TPA0910_67620</name>
</gene>
<dbReference type="PANTHER" id="PTHR42793:SF1">
    <property type="entry name" value="PEPTIDYL-LYSINE N-ACETYLTRANSFERASE PATZ"/>
    <property type="match status" value="1"/>
</dbReference>
<feature type="domain" description="ATP-grasp" evidence="2">
    <location>
        <begin position="29"/>
        <end position="65"/>
    </location>
</feature>
<dbReference type="RefSeq" id="WP_220049230.1">
    <property type="nucleotide sequence ID" value="NZ_BNEK01000005.1"/>
</dbReference>
<dbReference type="InterPro" id="IPR016102">
    <property type="entry name" value="Succinyl-CoA_synth-like"/>
</dbReference>
<dbReference type="Gene3D" id="3.30.1490.20">
    <property type="entry name" value="ATP-grasp fold, A domain"/>
    <property type="match status" value="1"/>
</dbReference>
<proteinExistence type="predicted"/>
<keyword evidence="1" id="KW-0067">ATP-binding</keyword>
<dbReference type="SUPFAM" id="SSF51735">
    <property type="entry name" value="NAD(P)-binding Rossmann-fold domains"/>
    <property type="match status" value="1"/>
</dbReference>
<dbReference type="Proteomes" id="UP001054854">
    <property type="component" value="Unassembled WGS sequence"/>
</dbReference>
<sequence>MTYDKDTVRAVLDAARAEGRTALTAPEGKRITDAYGIPTPAEGLAESADDAVALADRIGFPVVLKIVSPDILHKTDAGGVRVGLTSCAEVRGAFTAIVANARAYAPQARIQGVQVQQMVPDGGQEVIVGAVTDPTFGKVVAFGLGGVLVEVLKDITFRLAPASQYEALSMLDGIRAAEVLRGVRGGAAVDRGALADLIVRVSRLVADFPEIAEVDLNPVFATPSGVLAADVRLLVGAPPPPPRRRYSREEILGSMRRLMQPRSVAVVGASNEPGKIGNSVMRNLIDGGFPGEIHPVNPKADDILGRKAYKSVGDVPGEVDVAVFAIPAAFVPAALEEVGRKGIPNAVLIPSGFAETGEHDLQRRIVEIAEAHGTRLLGPNIYGYYSTWQDLCATFCTPYDVKGPVALTSQSGGIGMAILGFARTTKTGVSAIVGLGNKSDVDEDDLLTWFGEDDRTQCIAMHLEDLKDGRAFVEAARATVPRKPVVVLKAGRTAAGARAAGSHTGALAGDDAVYDDILRQAGVIRAPGLNEMLEYARALPVLPTPQGDNVVIITGAGGSGVLLSDAIVDNGLSLMEIPDDLDAAFRRFIPPFGAAGNPVDITGGEPPSTYEATIRLGLSDPRIHALVLGYWHTIVTPPMVFAELTARVVAEFRERGVSKPVVASLAGDTEVEEACAYLFERGVVAYPYTTEKPVAVLGAKYRWARSAGLLS</sequence>
<dbReference type="InterPro" id="IPR003781">
    <property type="entry name" value="CoA-bd"/>
</dbReference>
<evidence type="ECO:0000313" key="3">
    <source>
        <dbReference type="EMBL" id="GHJ32329.1"/>
    </source>
</evidence>
<dbReference type="InterPro" id="IPR032875">
    <property type="entry name" value="Succ_CoA_lig_flav_dom"/>
</dbReference>
<comment type="caution">
    <text evidence="3">The sequence shown here is derived from an EMBL/GenBank/DDBJ whole genome shotgun (WGS) entry which is preliminary data.</text>
</comment>
<dbReference type="Gene3D" id="3.30.470.20">
    <property type="entry name" value="ATP-grasp fold, B domain"/>
    <property type="match status" value="1"/>
</dbReference>
<dbReference type="Pfam" id="PF13380">
    <property type="entry name" value="CoA_binding_2"/>
    <property type="match status" value="1"/>
</dbReference>
<accession>A0ABQ3U9Q5</accession>
<evidence type="ECO:0000313" key="4">
    <source>
        <dbReference type="Proteomes" id="UP001054854"/>
    </source>
</evidence>
<protein>
    <submittedName>
        <fullName evidence="3">CoA-binding protein</fullName>
    </submittedName>
</protein>
<evidence type="ECO:0000259" key="2">
    <source>
        <dbReference type="PROSITE" id="PS50975"/>
    </source>
</evidence>
<reference evidence="3" key="1">
    <citation type="submission" date="2024-05" db="EMBL/GenBank/DDBJ databases">
        <title>Whole genome shotgun sequence of Streptomyces hygroscopicus NBRC 113678.</title>
        <authorList>
            <person name="Komaki H."/>
            <person name="Tamura T."/>
        </authorList>
    </citation>
    <scope>NUCLEOTIDE SEQUENCE</scope>
    <source>
        <strain evidence="3">N11-34</strain>
    </source>
</reference>
<dbReference type="SUPFAM" id="SSF52210">
    <property type="entry name" value="Succinyl-CoA synthetase domains"/>
    <property type="match status" value="2"/>
</dbReference>
<dbReference type="InterPro" id="IPR036291">
    <property type="entry name" value="NAD(P)-bd_dom_sf"/>
</dbReference>
<dbReference type="Gene3D" id="3.40.50.261">
    <property type="entry name" value="Succinyl-CoA synthetase domains"/>
    <property type="match status" value="2"/>
</dbReference>
<dbReference type="PROSITE" id="PS50975">
    <property type="entry name" value="ATP_GRASP"/>
    <property type="match status" value="1"/>
</dbReference>
<keyword evidence="4" id="KW-1185">Reference proteome</keyword>
<dbReference type="SMART" id="SM00881">
    <property type="entry name" value="CoA_binding"/>
    <property type="match status" value="1"/>
</dbReference>
<dbReference type="Pfam" id="PF13607">
    <property type="entry name" value="Succ_CoA_lig"/>
    <property type="match status" value="1"/>
</dbReference>
<name>A0ABQ3U9Q5_STRHY</name>